<sequence length="444" mass="48293">MSSRWSKALPPTPKASPYTHPAPISEEDSPTGTPPASHRPSSSTPSPPISSPFRRPRPPRSIPPRSIPRKPVHIEDLTFERNEEPSIHEQDPPHIQPPKSPSTPSPPGVSVFGRRISTPKPRRPVLRKPVAPIDSPVINTTSPTGVSGPSEQSYSPQSPGDPEAAVTVPGPGKKKPKGIVRFRLSALVVQGAQRFSRGTSAALARSSSLMSTVTRSTSGTRDTNKSRSPQSPIGIDVLHAGPGGLFEPDPDENPFRESAPRTVFQTVHQCSLAGAEAACPSRSAQPPGPIAMADPASFPLRSVPSQKIPYTDTRGHGRFVRNQIGMEAYLTEPVSPPPPTRPVPKTTVGQFLRAVWDLPWRSRARKLAMRRRNRHQHRRRLFPDVETGQQRSRHLMRQNLVPNLPVKIYSSTAPPVLISAPGVLPLNLSPPQTWFYGPQTSVQG</sequence>
<comment type="caution">
    <text evidence="2">The sequence shown here is derived from an EMBL/GenBank/DDBJ whole genome shotgun (WGS) entry which is preliminary data.</text>
</comment>
<proteinExistence type="predicted"/>
<organism evidence="2 3">
    <name type="scientific">Hydnum rufescens UP504</name>
    <dbReference type="NCBI Taxonomy" id="1448309"/>
    <lineage>
        <taxon>Eukaryota</taxon>
        <taxon>Fungi</taxon>
        <taxon>Dikarya</taxon>
        <taxon>Basidiomycota</taxon>
        <taxon>Agaricomycotina</taxon>
        <taxon>Agaricomycetes</taxon>
        <taxon>Cantharellales</taxon>
        <taxon>Hydnaceae</taxon>
        <taxon>Hydnum</taxon>
    </lineage>
</organism>
<accession>A0A9P6DP40</accession>
<dbReference type="EMBL" id="MU129031">
    <property type="protein sequence ID" value="KAF9509631.1"/>
    <property type="molecule type" value="Genomic_DNA"/>
</dbReference>
<dbReference type="Proteomes" id="UP000886523">
    <property type="component" value="Unassembled WGS sequence"/>
</dbReference>
<feature type="compositionally biased region" description="Low complexity" evidence="1">
    <location>
        <begin position="196"/>
        <end position="212"/>
    </location>
</feature>
<protein>
    <submittedName>
        <fullName evidence="2">Uncharacterized protein</fullName>
    </submittedName>
</protein>
<feature type="compositionally biased region" description="Basic and acidic residues" evidence="1">
    <location>
        <begin position="72"/>
        <end position="92"/>
    </location>
</feature>
<evidence type="ECO:0000313" key="3">
    <source>
        <dbReference type="Proteomes" id="UP000886523"/>
    </source>
</evidence>
<feature type="compositionally biased region" description="Pro residues" evidence="1">
    <location>
        <begin position="94"/>
        <end position="107"/>
    </location>
</feature>
<feature type="region of interest" description="Disordered" evidence="1">
    <location>
        <begin position="193"/>
        <end position="257"/>
    </location>
</feature>
<gene>
    <name evidence="2" type="ORF">BS47DRAFT_1365107</name>
</gene>
<name>A0A9P6DP40_9AGAM</name>
<feature type="compositionally biased region" description="Polar residues" evidence="1">
    <location>
        <begin position="213"/>
        <end position="231"/>
    </location>
</feature>
<keyword evidence="3" id="KW-1185">Reference proteome</keyword>
<dbReference type="AlphaFoldDB" id="A0A9P6DP40"/>
<reference evidence="2" key="1">
    <citation type="journal article" date="2020" name="Nat. Commun.">
        <title>Large-scale genome sequencing of mycorrhizal fungi provides insights into the early evolution of symbiotic traits.</title>
        <authorList>
            <person name="Miyauchi S."/>
            <person name="Kiss E."/>
            <person name="Kuo A."/>
            <person name="Drula E."/>
            <person name="Kohler A."/>
            <person name="Sanchez-Garcia M."/>
            <person name="Morin E."/>
            <person name="Andreopoulos B."/>
            <person name="Barry K.W."/>
            <person name="Bonito G."/>
            <person name="Buee M."/>
            <person name="Carver A."/>
            <person name="Chen C."/>
            <person name="Cichocki N."/>
            <person name="Clum A."/>
            <person name="Culley D."/>
            <person name="Crous P.W."/>
            <person name="Fauchery L."/>
            <person name="Girlanda M."/>
            <person name="Hayes R.D."/>
            <person name="Keri Z."/>
            <person name="LaButti K."/>
            <person name="Lipzen A."/>
            <person name="Lombard V."/>
            <person name="Magnuson J."/>
            <person name="Maillard F."/>
            <person name="Murat C."/>
            <person name="Nolan M."/>
            <person name="Ohm R.A."/>
            <person name="Pangilinan J."/>
            <person name="Pereira M.F."/>
            <person name="Perotto S."/>
            <person name="Peter M."/>
            <person name="Pfister S."/>
            <person name="Riley R."/>
            <person name="Sitrit Y."/>
            <person name="Stielow J.B."/>
            <person name="Szollosi G."/>
            <person name="Zifcakova L."/>
            <person name="Stursova M."/>
            <person name="Spatafora J.W."/>
            <person name="Tedersoo L."/>
            <person name="Vaario L.M."/>
            <person name="Yamada A."/>
            <person name="Yan M."/>
            <person name="Wang P."/>
            <person name="Xu J."/>
            <person name="Bruns T."/>
            <person name="Baldrian P."/>
            <person name="Vilgalys R."/>
            <person name="Dunand C."/>
            <person name="Henrissat B."/>
            <person name="Grigoriev I.V."/>
            <person name="Hibbett D."/>
            <person name="Nagy L.G."/>
            <person name="Martin F.M."/>
        </authorList>
    </citation>
    <scope>NUCLEOTIDE SEQUENCE</scope>
    <source>
        <strain evidence="2">UP504</strain>
    </source>
</reference>
<evidence type="ECO:0000256" key="1">
    <source>
        <dbReference type="SAM" id="MobiDB-lite"/>
    </source>
</evidence>
<feature type="region of interest" description="Disordered" evidence="1">
    <location>
        <begin position="1"/>
        <end position="177"/>
    </location>
</feature>
<evidence type="ECO:0000313" key="2">
    <source>
        <dbReference type="EMBL" id="KAF9509631.1"/>
    </source>
</evidence>
<feature type="compositionally biased region" description="Low complexity" evidence="1">
    <location>
        <begin position="34"/>
        <end position="44"/>
    </location>
</feature>
<feature type="compositionally biased region" description="Polar residues" evidence="1">
    <location>
        <begin position="137"/>
        <end position="158"/>
    </location>
</feature>